<dbReference type="EMBL" id="FOMT01000003">
    <property type="protein sequence ID" value="SFE61321.1"/>
    <property type="molecule type" value="Genomic_DNA"/>
</dbReference>
<reference evidence="2" key="1">
    <citation type="submission" date="2016-10" db="EMBL/GenBank/DDBJ databases">
        <authorList>
            <person name="Varghese N."/>
            <person name="Submissions S."/>
        </authorList>
    </citation>
    <scope>NUCLEOTIDE SEQUENCE [LARGE SCALE GENOMIC DNA]</scope>
    <source>
        <strain evidence="2">CGMCC 1.10784</strain>
    </source>
</reference>
<sequence>MIKVIEELKVIIQEVSNGVFILGNLYRWGVNRYIDA</sequence>
<protein>
    <submittedName>
        <fullName evidence="1">Uncharacterized protein</fullName>
    </submittedName>
</protein>
<evidence type="ECO:0000313" key="1">
    <source>
        <dbReference type="EMBL" id="SFE61321.1"/>
    </source>
</evidence>
<name>A0A1I2BYU9_9BACL</name>
<evidence type="ECO:0000313" key="2">
    <source>
        <dbReference type="Proteomes" id="UP000198855"/>
    </source>
</evidence>
<accession>A0A1I2BYU9</accession>
<keyword evidence="2" id="KW-1185">Reference proteome</keyword>
<proteinExistence type="predicted"/>
<gene>
    <name evidence="1" type="ORF">SAMN05216378_3724</name>
</gene>
<dbReference type="AlphaFoldDB" id="A0A1I2BYU9"/>
<dbReference type="Proteomes" id="UP000198855">
    <property type="component" value="Unassembled WGS sequence"/>
</dbReference>
<organism evidence="1 2">
    <name type="scientific">Paenibacillus catalpae</name>
    <dbReference type="NCBI Taxonomy" id="1045775"/>
    <lineage>
        <taxon>Bacteria</taxon>
        <taxon>Bacillati</taxon>
        <taxon>Bacillota</taxon>
        <taxon>Bacilli</taxon>
        <taxon>Bacillales</taxon>
        <taxon>Paenibacillaceae</taxon>
        <taxon>Paenibacillus</taxon>
    </lineage>
</organism>